<dbReference type="InterPro" id="IPR000061">
    <property type="entry name" value="Surp"/>
</dbReference>
<dbReference type="OrthoDB" id="447637at2759"/>
<dbReference type="SUPFAM" id="SSF109905">
    <property type="entry name" value="Surp module (SWAP domain)"/>
    <property type="match status" value="2"/>
</dbReference>
<organism evidence="9 10">
    <name type="scientific">Chrysochromulina tobinii</name>
    <dbReference type="NCBI Taxonomy" id="1460289"/>
    <lineage>
        <taxon>Eukaryota</taxon>
        <taxon>Haptista</taxon>
        <taxon>Haptophyta</taxon>
        <taxon>Prymnesiophyceae</taxon>
        <taxon>Prymnesiales</taxon>
        <taxon>Chrysochromulinaceae</taxon>
        <taxon>Chrysochromulina</taxon>
    </lineage>
</organism>
<dbReference type="Pfam" id="PF01805">
    <property type="entry name" value="Surp"/>
    <property type="match status" value="2"/>
</dbReference>
<dbReference type="PANTHER" id="PTHR15316">
    <property type="entry name" value="SPLICEOSOME ASSOCIATED PROTEIN 114/SWAP SPLICING FACTOR-RELATED"/>
    <property type="match status" value="1"/>
</dbReference>
<dbReference type="GO" id="GO:0071004">
    <property type="term" value="C:U2-type prespliceosome"/>
    <property type="evidence" value="ECO:0007669"/>
    <property type="project" value="TreeGrafter"/>
</dbReference>
<dbReference type="FunFam" id="1.10.10.790:FF:000002">
    <property type="entry name" value="Splicing factor 3A subunit 1"/>
    <property type="match status" value="1"/>
</dbReference>
<comment type="caution">
    <text evidence="9">The sequence shown here is derived from an EMBL/GenBank/DDBJ whole genome shotgun (WGS) entry which is preliminary data.</text>
</comment>
<dbReference type="AlphaFoldDB" id="A0A0M0LQ97"/>
<gene>
    <name evidence="9" type="ORF">Ctob_011829</name>
</gene>
<proteinExistence type="predicted"/>
<evidence type="ECO:0000313" key="9">
    <source>
        <dbReference type="EMBL" id="KOO53240.1"/>
    </source>
</evidence>
<keyword evidence="4" id="KW-0677">Repeat</keyword>
<dbReference type="GO" id="GO:0071013">
    <property type="term" value="C:catalytic step 2 spliceosome"/>
    <property type="evidence" value="ECO:0007669"/>
    <property type="project" value="TreeGrafter"/>
</dbReference>
<keyword evidence="5" id="KW-0508">mRNA splicing</keyword>
<dbReference type="GO" id="GO:0045292">
    <property type="term" value="P:mRNA cis splicing, via spliceosome"/>
    <property type="evidence" value="ECO:0007669"/>
    <property type="project" value="InterPro"/>
</dbReference>
<feature type="domain" description="SURP motif" evidence="8">
    <location>
        <begin position="15"/>
        <end position="56"/>
    </location>
</feature>
<feature type="domain" description="SURP motif" evidence="8">
    <location>
        <begin position="124"/>
        <end position="166"/>
    </location>
</feature>
<dbReference type="GO" id="GO:0005686">
    <property type="term" value="C:U2 snRNP"/>
    <property type="evidence" value="ECO:0007669"/>
    <property type="project" value="UniProtKB-ARBA"/>
</dbReference>
<comment type="subcellular location">
    <subcellularLocation>
        <location evidence="1">Nucleus</location>
    </subcellularLocation>
</comment>
<accession>A0A0M0LQ97</accession>
<feature type="region of interest" description="Disordered" evidence="7">
    <location>
        <begin position="380"/>
        <end position="426"/>
    </location>
</feature>
<keyword evidence="2" id="KW-0507">mRNA processing</keyword>
<keyword evidence="10" id="KW-1185">Reference proteome</keyword>
<evidence type="ECO:0000256" key="5">
    <source>
        <dbReference type="ARBA" id="ARBA00023187"/>
    </source>
</evidence>
<dbReference type="GO" id="GO:0000381">
    <property type="term" value="P:regulation of alternative mRNA splicing, via spliceosome"/>
    <property type="evidence" value="ECO:0007669"/>
    <property type="project" value="TreeGrafter"/>
</dbReference>
<keyword evidence="6" id="KW-0539">Nucleus</keyword>
<dbReference type="PROSITE" id="PS50128">
    <property type="entry name" value="SURP"/>
    <property type="match status" value="2"/>
</dbReference>
<dbReference type="Gene3D" id="1.10.10.790">
    <property type="entry name" value="Surp module"/>
    <property type="match status" value="2"/>
</dbReference>
<name>A0A0M0LQ97_9EUKA</name>
<evidence type="ECO:0000313" key="10">
    <source>
        <dbReference type="Proteomes" id="UP000037460"/>
    </source>
</evidence>
<evidence type="ECO:0000256" key="7">
    <source>
        <dbReference type="SAM" id="MobiDB-lite"/>
    </source>
</evidence>
<dbReference type="FunFam" id="1.10.10.790:FF:000001">
    <property type="entry name" value="Splicing factor 3a, subunit 1"/>
    <property type="match status" value="1"/>
</dbReference>
<feature type="region of interest" description="Disordered" evidence="7">
    <location>
        <begin position="319"/>
        <end position="339"/>
    </location>
</feature>
<dbReference type="GO" id="GO:0003723">
    <property type="term" value="F:RNA binding"/>
    <property type="evidence" value="ECO:0007669"/>
    <property type="project" value="InterPro"/>
</dbReference>
<dbReference type="PANTHER" id="PTHR15316:SF1">
    <property type="entry name" value="SPLICING FACTOR 3A SUBUNIT 1"/>
    <property type="match status" value="1"/>
</dbReference>
<dbReference type="EMBL" id="JWZX01000317">
    <property type="protein sequence ID" value="KOO53240.1"/>
    <property type="molecule type" value="Genomic_DNA"/>
</dbReference>
<evidence type="ECO:0000256" key="2">
    <source>
        <dbReference type="ARBA" id="ARBA00022664"/>
    </source>
</evidence>
<evidence type="ECO:0000256" key="1">
    <source>
        <dbReference type="ARBA" id="ARBA00004123"/>
    </source>
</evidence>
<evidence type="ECO:0000259" key="8">
    <source>
        <dbReference type="PROSITE" id="PS50128"/>
    </source>
</evidence>
<reference evidence="10" key="1">
    <citation type="journal article" date="2015" name="PLoS Genet.">
        <title>Genome Sequence and Transcriptome Analyses of Chrysochromulina tobin: Metabolic Tools for Enhanced Algal Fitness in the Prominent Order Prymnesiales (Haptophyceae).</title>
        <authorList>
            <person name="Hovde B.T."/>
            <person name="Deodato C.R."/>
            <person name="Hunsperger H.M."/>
            <person name="Ryken S.A."/>
            <person name="Yost W."/>
            <person name="Jha R.K."/>
            <person name="Patterson J."/>
            <person name="Monnat R.J. Jr."/>
            <person name="Barlow S.B."/>
            <person name="Starkenburg S.R."/>
            <person name="Cattolico R.A."/>
        </authorList>
    </citation>
    <scope>NUCLEOTIDE SEQUENCE</scope>
    <source>
        <strain evidence="10">CCMP291</strain>
    </source>
</reference>
<feature type="compositionally biased region" description="Polar residues" evidence="7">
    <location>
        <begin position="382"/>
        <end position="392"/>
    </location>
</feature>
<evidence type="ECO:0000256" key="6">
    <source>
        <dbReference type="ARBA" id="ARBA00023242"/>
    </source>
</evidence>
<protein>
    <submittedName>
        <fullName evidence="9">Putative splicing factor 3a subunit 1-like protein</fullName>
    </submittedName>
</protein>
<sequence>MALLVVEPSAELKTIIDKTASFVARNGPEFEARIKNEQNNAKFSFLQPNDPFNPYYRAKIVELGGTVAPVASSGAASASSTSAVTQSAAKVNISKKPTVTPVEPPKQLYTVVRPPGAYPLDLDVIQLTAQFVATNGKPFLTGILDREAKNPQFDFLKPGHHLFQHFTNLVDAYAKCLNPKPEVTSHLKQDAADPLRTLTRMQQFAAFVCEREREKLTKEEAAAEERRSQLLVDWHDFIVVETIGPEPPSQPPSEQLAASRLQAVPEHLIRRDYKPQLGAKAPTLQYAVDPLTGQQVRLEELEEHMRISLLDPKWKEQKAVEDERSRGSNIAGGDDIGRNLKNFANRRTDIFGDKEVAIGETVSKSAEEEVKEQRARVIWDGHTSSIASTASKAMQGIDHKPAETHGVVEEPPSKKQKANGEDAEAS</sequence>
<dbReference type="Proteomes" id="UP000037460">
    <property type="component" value="Unassembled WGS sequence"/>
</dbReference>
<dbReference type="InterPro" id="IPR035967">
    <property type="entry name" value="SWAP/Surp_sf"/>
</dbReference>
<evidence type="ECO:0000256" key="3">
    <source>
        <dbReference type="ARBA" id="ARBA00022728"/>
    </source>
</evidence>
<dbReference type="InterPro" id="IPR022030">
    <property type="entry name" value="SF3A1_dom"/>
</dbReference>
<keyword evidence="3" id="KW-0747">Spliceosome</keyword>
<feature type="compositionally biased region" description="Basic and acidic residues" evidence="7">
    <location>
        <begin position="397"/>
        <end position="413"/>
    </location>
</feature>
<evidence type="ECO:0000256" key="4">
    <source>
        <dbReference type="ARBA" id="ARBA00022737"/>
    </source>
</evidence>
<dbReference type="SMART" id="SM00648">
    <property type="entry name" value="SWAP"/>
    <property type="match status" value="2"/>
</dbReference>
<dbReference type="Pfam" id="PF12230">
    <property type="entry name" value="PRP21_like_P"/>
    <property type="match status" value="1"/>
</dbReference>
<dbReference type="InterPro" id="IPR045146">
    <property type="entry name" value="SF3A1"/>
</dbReference>